<protein>
    <submittedName>
        <fullName evidence="1">Uncharacterized protein</fullName>
    </submittedName>
</protein>
<evidence type="ECO:0000313" key="2">
    <source>
        <dbReference type="Proteomes" id="UP000073923"/>
    </source>
</evidence>
<dbReference type="AlphaFoldDB" id="A0A147IZB7"/>
<dbReference type="EMBL" id="LDTF01000007">
    <property type="protein sequence ID" value="KTW00935.1"/>
    <property type="molecule type" value="Genomic_DNA"/>
</dbReference>
<proteinExistence type="predicted"/>
<sequence length="70" mass="7623">MIRRGRAMSPCVVESLGALPTVMPRTGLMAFDRCYGRGLCSGRGNRAPMSQYAAMARCIDNEWLAGDKTP</sequence>
<dbReference type="PATRIC" id="fig|172044.3.peg.2591"/>
<dbReference type="Proteomes" id="UP000073923">
    <property type="component" value="Unassembled WGS sequence"/>
</dbReference>
<comment type="caution">
    <text evidence="1">The sequence shown here is derived from an EMBL/GenBank/DDBJ whole genome shotgun (WGS) entry which is preliminary data.</text>
</comment>
<reference evidence="1 2" key="1">
    <citation type="journal article" date="2016" name="Front. Microbiol.">
        <title>Genomic Resource of Rice Seed Associated Bacteria.</title>
        <authorList>
            <person name="Midha S."/>
            <person name="Bansal K."/>
            <person name="Sharma S."/>
            <person name="Kumar N."/>
            <person name="Patil P.P."/>
            <person name="Chaudhry V."/>
            <person name="Patil P.B."/>
        </authorList>
    </citation>
    <scope>NUCLEOTIDE SEQUENCE [LARGE SCALE GENOMIC DNA]</scope>
    <source>
        <strain evidence="1 2">NS355</strain>
    </source>
</reference>
<evidence type="ECO:0000313" key="1">
    <source>
        <dbReference type="EMBL" id="KTW00935.1"/>
    </source>
</evidence>
<accession>A0A147IZB7</accession>
<name>A0A147IZB7_9SPHN</name>
<organism evidence="1 2">
    <name type="scientific">Sphingomonas yabuuchiae</name>
    <dbReference type="NCBI Taxonomy" id="172044"/>
    <lineage>
        <taxon>Bacteria</taxon>
        <taxon>Pseudomonadati</taxon>
        <taxon>Pseudomonadota</taxon>
        <taxon>Alphaproteobacteria</taxon>
        <taxon>Sphingomonadales</taxon>
        <taxon>Sphingomonadaceae</taxon>
        <taxon>Sphingomonas</taxon>
    </lineage>
</organism>
<gene>
    <name evidence="1" type="ORF">NS355_01665</name>
</gene>